<evidence type="ECO:0000259" key="4">
    <source>
        <dbReference type="PROSITE" id="PS50110"/>
    </source>
</evidence>
<dbReference type="SMART" id="SM00421">
    <property type="entry name" value="HTH_LUXR"/>
    <property type="match status" value="1"/>
</dbReference>
<dbReference type="InterPro" id="IPR039420">
    <property type="entry name" value="WalR-like"/>
</dbReference>
<evidence type="ECO:0000256" key="2">
    <source>
        <dbReference type="PROSITE-ProRule" id="PRU00169"/>
    </source>
</evidence>
<dbReference type="Pfam" id="PF00196">
    <property type="entry name" value="GerE"/>
    <property type="match status" value="1"/>
</dbReference>
<keyword evidence="1" id="KW-0238">DNA-binding</keyword>
<dbReference type="InterPro" id="IPR011006">
    <property type="entry name" value="CheY-like_superfamily"/>
</dbReference>
<gene>
    <name evidence="5" type="ORF">JOE56_002021</name>
</gene>
<dbReference type="CDD" id="cd06170">
    <property type="entry name" value="LuxR_C_like"/>
    <property type="match status" value="1"/>
</dbReference>
<dbReference type="InterPro" id="IPR016032">
    <property type="entry name" value="Sig_transdc_resp-reg_C-effctor"/>
</dbReference>
<dbReference type="Gene3D" id="3.40.50.2300">
    <property type="match status" value="1"/>
</dbReference>
<dbReference type="PROSITE" id="PS50043">
    <property type="entry name" value="HTH_LUXR_2"/>
    <property type="match status" value="1"/>
</dbReference>
<dbReference type="PANTHER" id="PTHR43214">
    <property type="entry name" value="TWO-COMPONENT RESPONSE REGULATOR"/>
    <property type="match status" value="1"/>
</dbReference>
<feature type="modified residue" description="4-aspartylphosphate" evidence="2">
    <location>
        <position position="55"/>
    </location>
</feature>
<dbReference type="InterPro" id="IPR000792">
    <property type="entry name" value="Tscrpt_reg_LuxR_C"/>
</dbReference>
<dbReference type="SMART" id="SM00448">
    <property type="entry name" value="REC"/>
    <property type="match status" value="1"/>
</dbReference>
<keyword evidence="6" id="KW-1185">Reference proteome</keyword>
<dbReference type="PANTHER" id="PTHR43214:SF42">
    <property type="entry name" value="TRANSCRIPTIONAL REGULATORY PROTEIN DESR"/>
    <property type="match status" value="1"/>
</dbReference>
<feature type="domain" description="Response regulatory" evidence="4">
    <location>
        <begin position="4"/>
        <end position="120"/>
    </location>
</feature>
<organism evidence="5 6">
    <name type="scientific">Brevibacterium paucivorans</name>
    <dbReference type="NCBI Taxonomy" id="170994"/>
    <lineage>
        <taxon>Bacteria</taxon>
        <taxon>Bacillati</taxon>
        <taxon>Actinomycetota</taxon>
        <taxon>Actinomycetes</taxon>
        <taxon>Micrococcales</taxon>
        <taxon>Brevibacteriaceae</taxon>
        <taxon>Brevibacterium</taxon>
    </lineage>
</organism>
<dbReference type="EMBL" id="JAFBCP010000001">
    <property type="protein sequence ID" value="MBM7817327.1"/>
    <property type="molecule type" value="Genomic_DNA"/>
</dbReference>
<dbReference type="SUPFAM" id="SSF52172">
    <property type="entry name" value="CheY-like"/>
    <property type="match status" value="1"/>
</dbReference>
<accession>A0ABS2SM31</accession>
<dbReference type="PROSITE" id="PS00622">
    <property type="entry name" value="HTH_LUXR_1"/>
    <property type="match status" value="1"/>
</dbReference>
<dbReference type="PROSITE" id="PS50110">
    <property type="entry name" value="RESPONSE_REGULATORY"/>
    <property type="match status" value="1"/>
</dbReference>
<sequence length="202" mass="21190">MTINIAIADDQALVRGALSALLGLEPDITVVGEAASGTDAVDMCLNNNVDVALFDIEMPGLNGIEATRELHDKGCDTKVLIVTTFGRPGYLQRALVAGAKGFVVKDAPAEELAEAIRKVHRGEQAVDPALAIESISLGPSPLTEREREVLAVAHTGASVRTIADSLFLSEGTVRNHLSSAISKLGVDNRATAAIEAAKRGWL</sequence>
<evidence type="ECO:0000313" key="5">
    <source>
        <dbReference type="EMBL" id="MBM7817327.1"/>
    </source>
</evidence>
<dbReference type="CDD" id="cd19930">
    <property type="entry name" value="REC_DesR-like"/>
    <property type="match status" value="1"/>
</dbReference>
<comment type="caution">
    <text evidence="5">The sequence shown here is derived from an EMBL/GenBank/DDBJ whole genome shotgun (WGS) entry which is preliminary data.</text>
</comment>
<dbReference type="Proteomes" id="UP000809290">
    <property type="component" value="Unassembled WGS sequence"/>
</dbReference>
<dbReference type="PRINTS" id="PR00038">
    <property type="entry name" value="HTHLUXR"/>
</dbReference>
<dbReference type="Pfam" id="PF00072">
    <property type="entry name" value="Response_reg"/>
    <property type="match status" value="1"/>
</dbReference>
<evidence type="ECO:0000256" key="1">
    <source>
        <dbReference type="ARBA" id="ARBA00023125"/>
    </source>
</evidence>
<dbReference type="InterPro" id="IPR001789">
    <property type="entry name" value="Sig_transdc_resp-reg_receiver"/>
</dbReference>
<protein>
    <submittedName>
        <fullName evidence="5">Two-component system response regulator DesR</fullName>
    </submittedName>
</protein>
<feature type="domain" description="HTH luxR-type" evidence="3">
    <location>
        <begin position="135"/>
        <end position="200"/>
    </location>
</feature>
<evidence type="ECO:0000313" key="6">
    <source>
        <dbReference type="Proteomes" id="UP000809290"/>
    </source>
</evidence>
<name>A0ABS2SM31_9MICO</name>
<evidence type="ECO:0000259" key="3">
    <source>
        <dbReference type="PROSITE" id="PS50043"/>
    </source>
</evidence>
<proteinExistence type="predicted"/>
<keyword evidence="2" id="KW-0597">Phosphoprotein</keyword>
<reference evidence="5 6" key="1">
    <citation type="submission" date="2021-01" db="EMBL/GenBank/DDBJ databases">
        <title>Sequencing the genomes of 1000 actinobacteria strains.</title>
        <authorList>
            <person name="Klenk H.-P."/>
        </authorList>
    </citation>
    <scope>NUCLEOTIDE SEQUENCE [LARGE SCALE GENOMIC DNA]</scope>
    <source>
        <strain evidence="5 6">DSM 13657</strain>
    </source>
</reference>
<dbReference type="RefSeq" id="WP_204515865.1">
    <property type="nucleotide sequence ID" value="NZ_JAFBCP010000001.1"/>
</dbReference>
<dbReference type="SUPFAM" id="SSF46894">
    <property type="entry name" value="C-terminal effector domain of the bipartite response regulators"/>
    <property type="match status" value="1"/>
</dbReference>